<evidence type="ECO:0000313" key="2">
    <source>
        <dbReference type="Proteomes" id="UP001244011"/>
    </source>
</evidence>
<dbReference type="AlphaFoldDB" id="A0AAJ0FG16"/>
<comment type="caution">
    <text evidence="1">The sequence shown here is derived from an EMBL/GenBank/DDBJ whole genome shotgun (WGS) entry which is preliminary data.</text>
</comment>
<evidence type="ECO:0000313" key="1">
    <source>
        <dbReference type="EMBL" id="KAK1766107.1"/>
    </source>
</evidence>
<gene>
    <name evidence="1" type="ORF">QBC33DRAFT_108261</name>
</gene>
<reference evidence="1" key="1">
    <citation type="submission" date="2023-06" db="EMBL/GenBank/DDBJ databases">
        <title>Genome-scale phylogeny and comparative genomics of the fungal order Sordariales.</title>
        <authorList>
            <consortium name="Lawrence Berkeley National Laboratory"/>
            <person name="Hensen N."/>
            <person name="Bonometti L."/>
            <person name="Westerberg I."/>
            <person name="Brannstrom I.O."/>
            <person name="Guillou S."/>
            <person name="Cros-Aarteil S."/>
            <person name="Calhoun S."/>
            <person name="Haridas S."/>
            <person name="Kuo A."/>
            <person name="Mondo S."/>
            <person name="Pangilinan J."/>
            <person name="Riley R."/>
            <person name="Labutti K."/>
            <person name="Andreopoulos B."/>
            <person name="Lipzen A."/>
            <person name="Chen C."/>
            <person name="Yanf M."/>
            <person name="Daum C."/>
            <person name="Ng V."/>
            <person name="Clum A."/>
            <person name="Steindorff A."/>
            <person name="Ohm R."/>
            <person name="Martin F."/>
            <person name="Silar P."/>
            <person name="Natvig D."/>
            <person name="Lalanne C."/>
            <person name="Gautier V."/>
            <person name="Ament-Velasquez S.L."/>
            <person name="Kruys A."/>
            <person name="Hutchinson M.I."/>
            <person name="Powell A.J."/>
            <person name="Barry K."/>
            <person name="Miller A.N."/>
            <person name="Grigoriev I.V."/>
            <person name="Debuchy R."/>
            <person name="Gladieux P."/>
            <person name="Thoren M.H."/>
            <person name="Johannesson H."/>
        </authorList>
    </citation>
    <scope>NUCLEOTIDE SEQUENCE</scope>
    <source>
        <strain evidence="1">8032-3</strain>
    </source>
</reference>
<dbReference type="GeneID" id="85305084"/>
<dbReference type="Proteomes" id="UP001244011">
    <property type="component" value="Unassembled WGS sequence"/>
</dbReference>
<sequence>METKIAEGCKLDDHHTFHTLHDASIQQSLRSRLGVDLLCSPTQDPVSPEMFYAAFYQDFDHLEHLSVVYIRRGRNKQAILRAILRSGFCCPLLFPLPLSGAHMPFGHTTDIMHALAGPRLARLCFEGRIEKRKVRASLDCSLLKTYLPTSAGCVASIVRLCMCTDQPCRAGMLGSTQSRQFVRPQFKTYPKSRQLSTVNAPCFATLMASSSSALAG</sequence>
<name>A0AAJ0FG16_9PEZI</name>
<keyword evidence="2" id="KW-1185">Reference proteome</keyword>
<organism evidence="1 2">
    <name type="scientific">Phialemonium atrogriseum</name>
    <dbReference type="NCBI Taxonomy" id="1093897"/>
    <lineage>
        <taxon>Eukaryota</taxon>
        <taxon>Fungi</taxon>
        <taxon>Dikarya</taxon>
        <taxon>Ascomycota</taxon>
        <taxon>Pezizomycotina</taxon>
        <taxon>Sordariomycetes</taxon>
        <taxon>Sordariomycetidae</taxon>
        <taxon>Cephalothecales</taxon>
        <taxon>Cephalothecaceae</taxon>
        <taxon>Phialemonium</taxon>
    </lineage>
</organism>
<protein>
    <submittedName>
        <fullName evidence="1">Uncharacterized protein</fullName>
    </submittedName>
</protein>
<proteinExistence type="predicted"/>
<dbReference type="EMBL" id="MU839012">
    <property type="protein sequence ID" value="KAK1766107.1"/>
    <property type="molecule type" value="Genomic_DNA"/>
</dbReference>
<accession>A0AAJ0FG16</accession>
<dbReference type="RefSeq" id="XP_060282320.1">
    <property type="nucleotide sequence ID" value="XM_060421897.1"/>
</dbReference>